<evidence type="ECO:0000313" key="2">
    <source>
        <dbReference type="EMBL" id="STD52973.1"/>
    </source>
</evidence>
<evidence type="ECO:0000259" key="1">
    <source>
        <dbReference type="Pfam" id="PF00754"/>
    </source>
</evidence>
<gene>
    <name evidence="2" type="ORF">NCTC13456_00187</name>
</gene>
<dbReference type="AlphaFoldDB" id="A0A376G0B5"/>
<dbReference type="Pfam" id="PF00754">
    <property type="entry name" value="F5_F8_type_C"/>
    <property type="match status" value="1"/>
</dbReference>
<feature type="domain" description="F5/8 type C" evidence="1">
    <location>
        <begin position="79"/>
        <end position="188"/>
    </location>
</feature>
<dbReference type="Proteomes" id="UP000254737">
    <property type="component" value="Unassembled WGS sequence"/>
</dbReference>
<accession>A0A376G0B5</accession>
<reference evidence="2 3" key="1">
    <citation type="submission" date="2018-06" db="EMBL/GenBank/DDBJ databases">
        <authorList>
            <consortium name="Pathogen Informatics"/>
            <person name="Doyle S."/>
        </authorList>
    </citation>
    <scope>NUCLEOTIDE SEQUENCE [LARGE SCALE GENOMIC DNA]</scope>
    <source>
        <strain evidence="2 3">NCTC13456</strain>
    </source>
</reference>
<dbReference type="RefSeq" id="WP_260392380.1">
    <property type="nucleotide sequence ID" value="NZ_UFXS01000001.1"/>
</dbReference>
<protein>
    <submittedName>
        <fullName evidence="2">F5/8 type C domain</fullName>
    </submittedName>
</protein>
<organism evidence="2 3">
    <name type="scientific">Empedobacter falsenii</name>
    <dbReference type="NCBI Taxonomy" id="343874"/>
    <lineage>
        <taxon>Bacteria</taxon>
        <taxon>Pseudomonadati</taxon>
        <taxon>Bacteroidota</taxon>
        <taxon>Flavobacteriia</taxon>
        <taxon>Flavobacteriales</taxon>
        <taxon>Weeksellaceae</taxon>
        <taxon>Empedobacter</taxon>
    </lineage>
</organism>
<dbReference type="Pfam" id="PF13287">
    <property type="entry name" value="Fn3_assoc"/>
    <property type="match status" value="1"/>
</dbReference>
<evidence type="ECO:0000313" key="3">
    <source>
        <dbReference type="Proteomes" id="UP000254737"/>
    </source>
</evidence>
<dbReference type="InterPro" id="IPR008979">
    <property type="entry name" value="Galactose-bd-like_sf"/>
</dbReference>
<dbReference type="EMBL" id="UFXS01000001">
    <property type="protein sequence ID" value="STD52973.1"/>
    <property type="molecule type" value="Genomic_DNA"/>
</dbReference>
<proteinExistence type="predicted"/>
<dbReference type="InterPro" id="IPR000421">
    <property type="entry name" value="FA58C"/>
</dbReference>
<name>A0A376G0B5_9FLAO</name>
<sequence length="213" mass="23489">MSSANEPSRIRFTTDGSEPIINSNVYQKPLEITKSQTVKSAYFEDGKKVSATTSQDFVITKSTAKKITLEYQPAEAYSVGGASTLVDGIKGSLKNHGKSWLGFSGKDVIATIDFETKMEFSTIQFSTLDRKGSWIYLPKSVKVLISDNGKNFKEIKTISSPEIEKSNGIMKIDLQKQQAKYLKIVIENLGIIPDGQAGAGNKAWFFIDEISLE</sequence>
<dbReference type="Gene3D" id="2.60.120.260">
    <property type="entry name" value="Galactose-binding domain-like"/>
    <property type="match status" value="1"/>
</dbReference>
<dbReference type="InterPro" id="IPR026876">
    <property type="entry name" value="Fn3_assoc_repeat"/>
</dbReference>
<dbReference type="SUPFAM" id="SSF49785">
    <property type="entry name" value="Galactose-binding domain-like"/>
    <property type="match status" value="1"/>
</dbReference>